<evidence type="ECO:0000256" key="5">
    <source>
        <dbReference type="ARBA" id="ARBA00023136"/>
    </source>
</evidence>
<keyword evidence="3" id="KW-0997">Cell inner membrane</keyword>
<name>A0ABU3VW09_9GAMM</name>
<keyword evidence="2" id="KW-1003">Cell membrane</keyword>
<sequence length="304" mass="34801">MSKRKVSRPLWHPGFWPSWAVVFVLYLLAQLPMATKRSWGRKLGGVFSRKLRSRARVVDANLAACMPELTEQQRQQLMTASFESCTQGVFESLHSWWGDTRPWQQAAEVVGLEHVQEALDRGRGVLLIGGHYSILDLALPLVACHLPKPGYMYRPNNNPVIDRMIEQGRRRHFGIQPFTKRELRGMMDFLRGGGQVWYGCDQDFGRRTDLFAPFFGVDTGCISTPTHIARETGAAVICVSHLRNEDGNYRIEFSAIKEGFGECPQQDAATWNGFIEDTVRRYPDQYWWLHKRFKTRPPGAAPVY</sequence>
<keyword evidence="7" id="KW-1133">Transmembrane helix</keyword>
<dbReference type="PIRSF" id="PIRSF026649">
    <property type="entry name" value="MsbB"/>
    <property type="match status" value="1"/>
</dbReference>
<evidence type="ECO:0000256" key="7">
    <source>
        <dbReference type="SAM" id="Phobius"/>
    </source>
</evidence>
<dbReference type="PANTHER" id="PTHR30606">
    <property type="entry name" value="LIPID A BIOSYNTHESIS LAUROYL ACYLTRANSFERASE"/>
    <property type="match status" value="1"/>
</dbReference>
<dbReference type="InterPro" id="IPR004960">
    <property type="entry name" value="LipA_acyltrans"/>
</dbReference>
<organism evidence="8 9">
    <name type="scientific">Marinobacter xestospongiae</name>
    <dbReference type="NCBI Taxonomy" id="994319"/>
    <lineage>
        <taxon>Bacteria</taxon>
        <taxon>Pseudomonadati</taxon>
        <taxon>Pseudomonadota</taxon>
        <taxon>Gammaproteobacteria</taxon>
        <taxon>Pseudomonadales</taxon>
        <taxon>Marinobacteraceae</taxon>
        <taxon>Marinobacter</taxon>
    </lineage>
</organism>
<protein>
    <submittedName>
        <fullName evidence="8">Lipid A biosynthesis acyltransferase</fullName>
    </submittedName>
</protein>
<comment type="caution">
    <text evidence="8">The sequence shown here is derived from an EMBL/GenBank/DDBJ whole genome shotgun (WGS) entry which is preliminary data.</text>
</comment>
<evidence type="ECO:0000256" key="3">
    <source>
        <dbReference type="ARBA" id="ARBA00022519"/>
    </source>
</evidence>
<evidence type="ECO:0000313" key="9">
    <source>
        <dbReference type="Proteomes" id="UP001269819"/>
    </source>
</evidence>
<keyword evidence="6 8" id="KW-0012">Acyltransferase</keyword>
<feature type="transmembrane region" description="Helical" evidence="7">
    <location>
        <begin position="15"/>
        <end position="34"/>
    </location>
</feature>
<keyword evidence="5 7" id="KW-0472">Membrane</keyword>
<keyword evidence="9" id="KW-1185">Reference proteome</keyword>
<evidence type="ECO:0000313" key="8">
    <source>
        <dbReference type="EMBL" id="MDV2078462.1"/>
    </source>
</evidence>
<dbReference type="Pfam" id="PF03279">
    <property type="entry name" value="Lip_A_acyltrans"/>
    <property type="match status" value="1"/>
</dbReference>
<evidence type="ECO:0000256" key="6">
    <source>
        <dbReference type="ARBA" id="ARBA00023315"/>
    </source>
</evidence>
<dbReference type="GO" id="GO:0016746">
    <property type="term" value="F:acyltransferase activity"/>
    <property type="evidence" value="ECO:0007669"/>
    <property type="project" value="UniProtKB-KW"/>
</dbReference>
<dbReference type="RefSeq" id="WP_316973224.1">
    <property type="nucleotide sequence ID" value="NZ_JAWIIJ010000004.1"/>
</dbReference>
<accession>A0ABU3VW09</accession>
<reference evidence="8 9" key="1">
    <citation type="submission" date="2023-10" db="EMBL/GenBank/DDBJ databases">
        <title>Characteristics and mechanism of a salt-tolerant marine origin heterotrophic nitrifying- aerobic denitrifying bacteria Marinobacter xestospongiae HN1.</title>
        <authorList>
            <person name="Qi R."/>
        </authorList>
    </citation>
    <scope>NUCLEOTIDE SEQUENCE [LARGE SCALE GENOMIC DNA]</scope>
    <source>
        <strain evidence="8 9">HN1</strain>
    </source>
</reference>
<gene>
    <name evidence="8" type="ORF">RYS15_07190</name>
</gene>
<dbReference type="CDD" id="cd07984">
    <property type="entry name" value="LPLAT_LABLAT-like"/>
    <property type="match status" value="1"/>
</dbReference>
<evidence type="ECO:0000256" key="1">
    <source>
        <dbReference type="ARBA" id="ARBA00004533"/>
    </source>
</evidence>
<proteinExistence type="predicted"/>
<dbReference type="Proteomes" id="UP001269819">
    <property type="component" value="Unassembled WGS sequence"/>
</dbReference>
<evidence type="ECO:0000256" key="4">
    <source>
        <dbReference type="ARBA" id="ARBA00022679"/>
    </source>
</evidence>
<keyword evidence="7" id="KW-0812">Transmembrane</keyword>
<keyword evidence="4" id="KW-0808">Transferase</keyword>
<dbReference type="PANTHER" id="PTHR30606:SF9">
    <property type="entry name" value="LIPID A BIOSYNTHESIS LAUROYLTRANSFERASE"/>
    <property type="match status" value="1"/>
</dbReference>
<evidence type="ECO:0000256" key="2">
    <source>
        <dbReference type="ARBA" id="ARBA00022475"/>
    </source>
</evidence>
<dbReference type="EMBL" id="JAWIIJ010000004">
    <property type="protein sequence ID" value="MDV2078462.1"/>
    <property type="molecule type" value="Genomic_DNA"/>
</dbReference>
<comment type="subcellular location">
    <subcellularLocation>
        <location evidence="1">Cell inner membrane</location>
    </subcellularLocation>
</comment>